<proteinExistence type="predicted"/>
<dbReference type="KEGG" id="wei:EQG49_03650"/>
<name>A0A4P6YSL3_9LACO</name>
<reference evidence="3" key="1">
    <citation type="submission" date="2019-03" db="EMBL/GenBank/DDBJ databases">
        <title>Weissella sp. 26KH-42 Genome sequencing.</title>
        <authorList>
            <person name="Heo J."/>
            <person name="Kim S.-J."/>
            <person name="Kim J.-S."/>
            <person name="Hong S.-B."/>
            <person name="Kwon S.-W."/>
        </authorList>
    </citation>
    <scope>NUCLEOTIDE SEQUENCE [LARGE SCALE GENOMIC DNA]</scope>
    <source>
        <strain evidence="3">26KH-42</strain>
    </source>
</reference>
<dbReference type="OrthoDB" id="2321495at2"/>
<keyword evidence="1" id="KW-0732">Signal</keyword>
<sequence length="115" mass="13364">MKKIIVTLLTVLAFTTLGSTAVSAKEYMPIQGVYYVKLTKRVKVVKIRNTYPLANSYAVKTFYLKKGTKIKITQPASYNWVRVVKPTKYTYAIDKPYTDTKWFKAIKKYPNFYQS</sequence>
<dbReference type="RefSeq" id="WP_133362696.1">
    <property type="nucleotide sequence ID" value="NZ_CP037940.1"/>
</dbReference>
<feature type="chain" id="PRO_5020608500" description="SH3 domain-containing protein" evidence="1">
    <location>
        <begin position="25"/>
        <end position="115"/>
    </location>
</feature>
<organism evidence="2 3">
    <name type="scientific">Periweissella cryptocerci</name>
    <dbReference type="NCBI Taxonomy" id="2506420"/>
    <lineage>
        <taxon>Bacteria</taxon>
        <taxon>Bacillati</taxon>
        <taxon>Bacillota</taxon>
        <taxon>Bacilli</taxon>
        <taxon>Lactobacillales</taxon>
        <taxon>Lactobacillaceae</taxon>
        <taxon>Periweissella</taxon>
    </lineage>
</organism>
<dbReference type="AlphaFoldDB" id="A0A4P6YSL3"/>
<feature type="signal peptide" evidence="1">
    <location>
        <begin position="1"/>
        <end position="24"/>
    </location>
</feature>
<dbReference type="Proteomes" id="UP000292886">
    <property type="component" value="Chromosome"/>
</dbReference>
<accession>A0A4P6YSL3</accession>
<gene>
    <name evidence="2" type="ORF">EQG49_03650</name>
</gene>
<evidence type="ECO:0000313" key="2">
    <source>
        <dbReference type="EMBL" id="QBO35617.1"/>
    </source>
</evidence>
<protein>
    <recommendedName>
        <fullName evidence="4">SH3 domain-containing protein</fullName>
    </recommendedName>
</protein>
<keyword evidence="3" id="KW-1185">Reference proteome</keyword>
<evidence type="ECO:0000256" key="1">
    <source>
        <dbReference type="SAM" id="SignalP"/>
    </source>
</evidence>
<evidence type="ECO:0008006" key="4">
    <source>
        <dbReference type="Google" id="ProtNLM"/>
    </source>
</evidence>
<dbReference type="EMBL" id="CP037940">
    <property type="protein sequence ID" value="QBO35617.1"/>
    <property type="molecule type" value="Genomic_DNA"/>
</dbReference>
<evidence type="ECO:0000313" key="3">
    <source>
        <dbReference type="Proteomes" id="UP000292886"/>
    </source>
</evidence>